<proteinExistence type="predicted"/>
<dbReference type="RefSeq" id="WP_386824490.1">
    <property type="nucleotide sequence ID" value="NZ_JBHTIF010000002.1"/>
</dbReference>
<dbReference type="EMBL" id="JBHTIF010000002">
    <property type="protein sequence ID" value="MFD0726537.1"/>
    <property type="molecule type" value="Genomic_DNA"/>
</dbReference>
<organism evidence="1 2">
    <name type="scientific">Lysobacter brunescens</name>
    <dbReference type="NCBI Taxonomy" id="262323"/>
    <lineage>
        <taxon>Bacteria</taxon>
        <taxon>Pseudomonadati</taxon>
        <taxon>Pseudomonadota</taxon>
        <taxon>Gammaproteobacteria</taxon>
        <taxon>Lysobacterales</taxon>
        <taxon>Lysobacteraceae</taxon>
        <taxon>Lysobacter</taxon>
    </lineage>
</organism>
<accession>A0ABW2YFN9</accession>
<comment type="caution">
    <text evidence="1">The sequence shown here is derived from an EMBL/GenBank/DDBJ whole genome shotgun (WGS) entry which is preliminary data.</text>
</comment>
<sequence>MNPNETAAIPVLKWLRIVEYGSFHDVPRSMLVLDRDMAFWIFDSGFDDAIDDYSDQLMVYGIGHDAAAARDAFRVRDADGNIQGFKPLDTIAMNRVEFDETRRNAMFIHKGLAYPKRTPSRFDGT</sequence>
<evidence type="ECO:0000313" key="2">
    <source>
        <dbReference type="Proteomes" id="UP001597110"/>
    </source>
</evidence>
<name>A0ABW2YFN9_9GAMM</name>
<keyword evidence="2" id="KW-1185">Reference proteome</keyword>
<reference evidence="2" key="1">
    <citation type="journal article" date="2019" name="Int. J. Syst. Evol. Microbiol.">
        <title>The Global Catalogue of Microorganisms (GCM) 10K type strain sequencing project: providing services to taxonomists for standard genome sequencing and annotation.</title>
        <authorList>
            <consortium name="The Broad Institute Genomics Platform"/>
            <consortium name="The Broad Institute Genome Sequencing Center for Infectious Disease"/>
            <person name="Wu L."/>
            <person name="Ma J."/>
        </authorList>
    </citation>
    <scope>NUCLEOTIDE SEQUENCE [LARGE SCALE GENOMIC DNA]</scope>
    <source>
        <strain evidence="2">CCUG 55585</strain>
    </source>
</reference>
<protein>
    <submittedName>
        <fullName evidence="1">Uncharacterized protein</fullName>
    </submittedName>
</protein>
<gene>
    <name evidence="1" type="ORF">ACFQ0E_13125</name>
</gene>
<evidence type="ECO:0000313" key="1">
    <source>
        <dbReference type="EMBL" id="MFD0726537.1"/>
    </source>
</evidence>
<dbReference type="Proteomes" id="UP001597110">
    <property type="component" value="Unassembled WGS sequence"/>
</dbReference>